<gene>
    <name evidence="2" type="ORF">P0Y53_04990</name>
</gene>
<dbReference type="AlphaFoldDB" id="A0AAJ5WRI6"/>
<reference evidence="2" key="1">
    <citation type="submission" date="2023-03" db="EMBL/GenBank/DDBJ databases">
        <title>Andean soil-derived lignocellulolytic bacterial consortium as a source of novel taxa and putative plastic-active enzymes.</title>
        <authorList>
            <person name="Diaz-Garcia L."/>
            <person name="Chuvochina M."/>
            <person name="Feuerriegel G."/>
            <person name="Bunk B."/>
            <person name="Sproer C."/>
            <person name="Streit W.R."/>
            <person name="Rodriguez L.M."/>
            <person name="Overmann J."/>
            <person name="Jimenez D.J."/>
        </authorList>
    </citation>
    <scope>NUCLEOTIDE SEQUENCE</scope>
    <source>
        <strain evidence="2">MAG 7</strain>
    </source>
</reference>
<feature type="chain" id="PRO_5042476207" description="DUF4394 domain-containing protein" evidence="1">
    <location>
        <begin position="24"/>
        <end position="403"/>
    </location>
</feature>
<evidence type="ECO:0008006" key="4">
    <source>
        <dbReference type="Google" id="ProtNLM"/>
    </source>
</evidence>
<evidence type="ECO:0000256" key="1">
    <source>
        <dbReference type="SAM" id="SignalP"/>
    </source>
</evidence>
<sequence>MQQTFSVSAVLMVLLLGCSQLSAQQLKLGVNPWSLTKSALLELNSTNQGLLFTRIADTALINVQSPPDGTVIYFTPMQQLLVRSGGAWKSLLYSVSGPWSIIGNSGTTPTTNFLGTTDAQSLAIRTNNVERMRVFSTGGVAIGATALDAGNPEALLVDAGTSSSFNVISGKGTVNNYLQLNIQNRSATALASSDLVATADNGTELVNYVDLGINSSGFSNATYPIINGNNTAYLYATGADFVIGNATASRNLRFFAGGYATTNEAMRVTSAGLVGVANTAPAAYLDVGNTFKLGAKGSVNKNQISFALTLGSTVLNAGAVGILGLGYMAGMTDVNFTITTTSLQPTSTQATVVITPAFDLPNYTSIAFARLTGVNTIKVRFLNTSTSSTLNVQGTYYFTITEF</sequence>
<accession>A0AAJ5WRI6</accession>
<keyword evidence="1" id="KW-0732">Signal</keyword>
<feature type="signal peptide" evidence="1">
    <location>
        <begin position="1"/>
        <end position="23"/>
    </location>
</feature>
<name>A0AAJ5WRI6_9BACT</name>
<organism evidence="2 3">
    <name type="scientific">Candidatus Pseudobacter hemicellulosilyticus</name>
    <dbReference type="NCBI Taxonomy" id="3121375"/>
    <lineage>
        <taxon>Bacteria</taxon>
        <taxon>Pseudomonadati</taxon>
        <taxon>Bacteroidota</taxon>
        <taxon>Chitinophagia</taxon>
        <taxon>Chitinophagales</taxon>
        <taxon>Chitinophagaceae</taxon>
        <taxon>Pseudobacter</taxon>
    </lineage>
</organism>
<evidence type="ECO:0000313" key="3">
    <source>
        <dbReference type="Proteomes" id="UP001220610"/>
    </source>
</evidence>
<dbReference type="EMBL" id="CP119311">
    <property type="protein sequence ID" value="WEK36851.1"/>
    <property type="molecule type" value="Genomic_DNA"/>
</dbReference>
<dbReference type="Proteomes" id="UP001220610">
    <property type="component" value="Chromosome"/>
</dbReference>
<protein>
    <recommendedName>
        <fullName evidence="4">DUF4394 domain-containing protein</fullName>
    </recommendedName>
</protein>
<evidence type="ECO:0000313" key="2">
    <source>
        <dbReference type="EMBL" id="WEK36851.1"/>
    </source>
</evidence>
<proteinExistence type="predicted"/>